<dbReference type="GeneID" id="28954198"/>
<evidence type="ECO:0000313" key="6">
    <source>
        <dbReference type="Proteomes" id="UP000009097"/>
    </source>
</evidence>
<dbReference type="PANTHER" id="PTHR42760:SF37">
    <property type="entry name" value="CLAVALDEHYDE DEHYDROGENASE"/>
    <property type="match status" value="1"/>
</dbReference>
<evidence type="ECO:0000256" key="1">
    <source>
        <dbReference type="ARBA" id="ARBA00006484"/>
    </source>
</evidence>
<dbReference type="OrthoDB" id="1933717at2759"/>
<reference evidence="5" key="2">
    <citation type="journal article" date="2010" name="Nature">
        <title>Comparative genomics reveals mobile pathogenicity chromosomes in Fusarium.</title>
        <authorList>
            <person name="Ma L.J."/>
            <person name="van der Does H.C."/>
            <person name="Borkovich K.A."/>
            <person name="Coleman J.J."/>
            <person name="Daboussi M.J."/>
            <person name="Di Pietro A."/>
            <person name="Dufresne M."/>
            <person name="Freitag M."/>
            <person name="Grabherr M."/>
            <person name="Henrissat B."/>
            <person name="Houterman P.M."/>
            <person name="Kang S."/>
            <person name="Shim W.B."/>
            <person name="Woloshuk C."/>
            <person name="Xie X."/>
            <person name="Xu J.R."/>
            <person name="Antoniw J."/>
            <person name="Baker S.E."/>
            <person name="Bluhm B.H."/>
            <person name="Breakspear A."/>
            <person name="Brown D.W."/>
            <person name="Butchko R.A."/>
            <person name="Chapman S."/>
            <person name="Coulson R."/>
            <person name="Coutinho P.M."/>
            <person name="Danchin E.G."/>
            <person name="Diener A."/>
            <person name="Gale L.R."/>
            <person name="Gardiner D.M."/>
            <person name="Goff S."/>
            <person name="Hammond-Kosack K.E."/>
            <person name="Hilburn K."/>
            <person name="Hua-Van A."/>
            <person name="Jonkers W."/>
            <person name="Kazan K."/>
            <person name="Kodira C.D."/>
            <person name="Koehrsen M."/>
            <person name="Kumar L."/>
            <person name="Lee Y.H."/>
            <person name="Li L."/>
            <person name="Manners J.M."/>
            <person name="Miranda-Saavedra D."/>
            <person name="Mukherjee M."/>
            <person name="Park G."/>
            <person name="Park J."/>
            <person name="Park S.Y."/>
            <person name="Proctor R.H."/>
            <person name="Regev A."/>
            <person name="Ruiz-Roldan M.C."/>
            <person name="Sain D."/>
            <person name="Sakthikumar S."/>
            <person name="Sykes S."/>
            <person name="Schwartz D.C."/>
            <person name="Turgeon B.G."/>
            <person name="Wapinski I."/>
            <person name="Yoder O."/>
            <person name="Young S."/>
            <person name="Zeng Q."/>
            <person name="Zhou S."/>
            <person name="Galagan J."/>
            <person name="Cuomo C.A."/>
            <person name="Kistler H.C."/>
            <person name="Rep M."/>
        </authorList>
    </citation>
    <scope>NUCLEOTIDE SEQUENCE [LARGE SCALE GENOMIC DNA]</scope>
    <source>
        <strain evidence="5">4287</strain>
    </source>
</reference>
<dbReference type="PRINTS" id="PR00081">
    <property type="entry name" value="GDHRDH"/>
</dbReference>
<dbReference type="Pfam" id="PF00106">
    <property type="entry name" value="adh_short"/>
    <property type="match status" value="1"/>
</dbReference>
<dbReference type="SMART" id="SM00822">
    <property type="entry name" value="PKS_KR"/>
    <property type="match status" value="1"/>
</dbReference>
<dbReference type="VEuPathDB" id="FungiDB:FOXG_12900"/>
<evidence type="ECO:0000313" key="5">
    <source>
        <dbReference type="EMBL" id="KNB13385.1"/>
    </source>
</evidence>
<dbReference type="CDD" id="cd05233">
    <property type="entry name" value="SDR_c"/>
    <property type="match status" value="1"/>
</dbReference>
<dbReference type="AlphaFoldDB" id="A0A0J9VRU3"/>
<reference evidence="5" key="1">
    <citation type="submission" date="2007-04" db="EMBL/GenBank/DDBJ databases">
        <authorList>
            <consortium name="The Broad Institute Genome Sequencing Platform"/>
            <person name="Birren B."/>
            <person name="Lander E."/>
            <person name="Galagan J."/>
            <person name="Nusbaum C."/>
            <person name="Devon K."/>
            <person name="Ma L.-J."/>
            <person name="Jaffe D."/>
            <person name="Butler J."/>
            <person name="Alvarez P."/>
            <person name="Gnerre S."/>
            <person name="Grabherr M."/>
            <person name="Kleber M."/>
            <person name="Mauceli E."/>
            <person name="Brockman W."/>
            <person name="MacCallum I.A."/>
            <person name="Young S."/>
            <person name="LaButti K."/>
            <person name="DeCaprio D."/>
            <person name="Crawford M."/>
            <person name="Koehrsen M."/>
            <person name="Engels R."/>
            <person name="Montgomery P."/>
            <person name="Pearson M."/>
            <person name="Howarth C."/>
            <person name="Larson L."/>
            <person name="White J."/>
            <person name="O'Leary S."/>
            <person name="Kodira C."/>
            <person name="Zeng Q."/>
            <person name="Yandava C."/>
            <person name="Alvarado L."/>
            <person name="Kistler C."/>
            <person name="Shim W.-B."/>
            <person name="Kang S."/>
            <person name="Woloshuk C."/>
        </authorList>
    </citation>
    <scope>NUCLEOTIDE SEQUENCE</scope>
    <source>
        <strain evidence="5">4287</strain>
    </source>
</reference>
<name>A0A0J9VRU3_FUSO4</name>
<dbReference type="InterPro" id="IPR057326">
    <property type="entry name" value="KR_dom"/>
</dbReference>
<dbReference type="InterPro" id="IPR036291">
    <property type="entry name" value="NAD(P)-bd_dom_sf"/>
</dbReference>
<accession>A0A0J9VRU3</accession>
<dbReference type="SUPFAM" id="SSF51735">
    <property type="entry name" value="NAD(P)-binding Rossmann-fold domains"/>
    <property type="match status" value="1"/>
</dbReference>
<dbReference type="Proteomes" id="UP000009097">
    <property type="component" value="Unassembled WGS sequence"/>
</dbReference>
<dbReference type="RefSeq" id="XP_018251430.1">
    <property type="nucleotide sequence ID" value="XM_018392838.1"/>
</dbReference>
<feature type="domain" description="Ketoreductase" evidence="4">
    <location>
        <begin position="38"/>
        <end position="231"/>
    </location>
</feature>
<protein>
    <recommendedName>
        <fullName evidence="4">Ketoreductase domain-containing protein</fullName>
    </recommendedName>
</protein>
<evidence type="ECO:0000256" key="2">
    <source>
        <dbReference type="ARBA" id="ARBA00023002"/>
    </source>
</evidence>
<evidence type="ECO:0000259" key="4">
    <source>
        <dbReference type="SMART" id="SM00822"/>
    </source>
</evidence>
<dbReference type="KEGG" id="fox:FOXG_12900"/>
<dbReference type="Gene3D" id="3.40.50.720">
    <property type="entry name" value="NAD(P)-binding Rossmann-like Domain"/>
    <property type="match status" value="1"/>
</dbReference>
<keyword evidence="2" id="KW-0560">Oxidoreductase</keyword>
<dbReference type="GO" id="GO:0016616">
    <property type="term" value="F:oxidoreductase activity, acting on the CH-OH group of donors, NAD or NADP as acceptor"/>
    <property type="evidence" value="ECO:0007669"/>
    <property type="project" value="TreeGrafter"/>
</dbReference>
<organism evidence="5 6">
    <name type="scientific">Fusarium oxysporum f. sp. lycopersici (strain 4287 / CBS 123668 / FGSC 9935 / NRRL 34936)</name>
    <name type="common">Fusarium vascular wilt of tomato</name>
    <dbReference type="NCBI Taxonomy" id="426428"/>
    <lineage>
        <taxon>Eukaryota</taxon>
        <taxon>Fungi</taxon>
        <taxon>Dikarya</taxon>
        <taxon>Ascomycota</taxon>
        <taxon>Pezizomycotina</taxon>
        <taxon>Sordariomycetes</taxon>
        <taxon>Hypocreomycetidae</taxon>
        <taxon>Hypocreales</taxon>
        <taxon>Nectriaceae</taxon>
        <taxon>Fusarium</taxon>
        <taxon>Fusarium oxysporum species complex</taxon>
    </lineage>
</organism>
<comment type="similarity">
    <text evidence="1 3">Belongs to the short-chain dehydrogenases/reductases (SDR) family.</text>
</comment>
<gene>
    <name evidence="5" type="ORF">FOXG_12900</name>
</gene>
<dbReference type="PANTHER" id="PTHR42760">
    <property type="entry name" value="SHORT-CHAIN DEHYDROGENASES/REDUCTASES FAMILY MEMBER"/>
    <property type="match status" value="1"/>
</dbReference>
<dbReference type="InterPro" id="IPR002347">
    <property type="entry name" value="SDR_fam"/>
</dbReference>
<dbReference type="EMBL" id="DS231712">
    <property type="protein sequence ID" value="KNB13385.1"/>
    <property type="molecule type" value="Genomic_DNA"/>
</dbReference>
<sequence>MLSSGRDTEGPVDGYISTEIHNDTYAAISPSNFDFDGVTVLITGASRGLGLAMAISFAKAGASQIAIGARSDLSASSASIVDAASKAGRKRPRILELNMDVSDPVSVDSAAAKIRSEFGRLDIVVNSAGILSGDGKIVDSDPEGWARNFAINSNGFYLLLRTFIPLLLSCDGKKTIVNVSSIGAHCVSPTLSGYQISKLATLRLAEFATAEYGDKGLLVYSIHPGSVATEMVLQQWPQSPELSKAFADKPELAGDSIVYLTSEKRDWLAGRYVNVTWGLPELRRKKSGLWRETGLSLRQVFSFLLEERYIETWPSYFYDCQRSKPGIAAYISQALPGTQSNLSPD</sequence>
<evidence type="ECO:0000256" key="3">
    <source>
        <dbReference type="RuleBase" id="RU000363"/>
    </source>
</evidence>
<dbReference type="PRINTS" id="PR00080">
    <property type="entry name" value="SDRFAMILY"/>
</dbReference>
<proteinExistence type="inferred from homology"/>